<dbReference type="Gene3D" id="3.90.190.20">
    <property type="entry name" value="Mur ligase, C-terminal domain"/>
    <property type="match status" value="1"/>
</dbReference>
<evidence type="ECO:0000313" key="3">
    <source>
        <dbReference type="Proteomes" id="UP001500567"/>
    </source>
</evidence>
<dbReference type="InterPro" id="IPR036615">
    <property type="entry name" value="Mur_ligase_C_dom_sf"/>
</dbReference>
<dbReference type="Proteomes" id="UP001500567">
    <property type="component" value="Unassembled WGS sequence"/>
</dbReference>
<dbReference type="RefSeq" id="WP_345072916.1">
    <property type="nucleotide sequence ID" value="NZ_BAABDJ010000019.1"/>
</dbReference>
<evidence type="ECO:0008006" key="4">
    <source>
        <dbReference type="Google" id="ProtNLM"/>
    </source>
</evidence>
<sequence>MNMFEPGDNSPAEHRRVGKLVQGPPQPAVLIGPKMAAAAAVARPAPHFATKAEAAEWLRQHPVLNRQVLVKGSRGMALETLVELL</sequence>
<evidence type="ECO:0000313" key="2">
    <source>
        <dbReference type="EMBL" id="GAA4008917.1"/>
    </source>
</evidence>
<protein>
    <recommendedName>
        <fullName evidence="4">UDP-N-acetylmuramoyl-tripeptide--D-alanyl-D-alanine ligase</fullName>
    </recommendedName>
</protein>
<keyword evidence="3" id="KW-1185">Reference proteome</keyword>
<comment type="caution">
    <text evidence="2">The sequence shown here is derived from an EMBL/GenBank/DDBJ whole genome shotgun (WGS) entry which is preliminary data.</text>
</comment>
<proteinExistence type="predicted"/>
<reference evidence="3" key="1">
    <citation type="journal article" date="2019" name="Int. J. Syst. Evol. Microbiol.">
        <title>The Global Catalogue of Microorganisms (GCM) 10K type strain sequencing project: providing services to taxonomists for standard genome sequencing and annotation.</title>
        <authorList>
            <consortium name="The Broad Institute Genomics Platform"/>
            <consortium name="The Broad Institute Genome Sequencing Center for Infectious Disease"/>
            <person name="Wu L."/>
            <person name="Ma J."/>
        </authorList>
    </citation>
    <scope>NUCLEOTIDE SEQUENCE [LARGE SCALE GENOMIC DNA]</scope>
    <source>
        <strain evidence="3">JCM 17224</strain>
    </source>
</reference>
<feature type="region of interest" description="Disordered" evidence="1">
    <location>
        <begin position="1"/>
        <end position="24"/>
    </location>
</feature>
<gene>
    <name evidence="2" type="ORF">GCM10022408_21290</name>
</gene>
<name>A0ABP7SA23_9BACT</name>
<dbReference type="SUPFAM" id="SSF53244">
    <property type="entry name" value="MurD-like peptide ligases, peptide-binding domain"/>
    <property type="match status" value="1"/>
</dbReference>
<dbReference type="EMBL" id="BAABDJ010000019">
    <property type="protein sequence ID" value="GAA4008917.1"/>
    <property type="molecule type" value="Genomic_DNA"/>
</dbReference>
<evidence type="ECO:0000256" key="1">
    <source>
        <dbReference type="SAM" id="MobiDB-lite"/>
    </source>
</evidence>
<organism evidence="2 3">
    <name type="scientific">Hymenobacter fastidiosus</name>
    <dbReference type="NCBI Taxonomy" id="486264"/>
    <lineage>
        <taxon>Bacteria</taxon>
        <taxon>Pseudomonadati</taxon>
        <taxon>Bacteroidota</taxon>
        <taxon>Cytophagia</taxon>
        <taxon>Cytophagales</taxon>
        <taxon>Hymenobacteraceae</taxon>
        <taxon>Hymenobacter</taxon>
    </lineage>
</organism>
<accession>A0ABP7SA23</accession>